<dbReference type="SUPFAM" id="SSF57667">
    <property type="entry name" value="beta-beta-alpha zinc fingers"/>
    <property type="match status" value="4"/>
</dbReference>
<dbReference type="InterPro" id="IPR050888">
    <property type="entry name" value="ZnF_C2H2-type_TF"/>
</dbReference>
<dbReference type="GeneID" id="108567493"/>
<dbReference type="InterPro" id="IPR036236">
    <property type="entry name" value="Znf_C2H2_sf"/>
</dbReference>
<feature type="domain" description="C2H2-type" evidence="8">
    <location>
        <begin position="242"/>
        <end position="269"/>
    </location>
</feature>
<gene>
    <name evidence="10" type="primary">LOC108567493</name>
</gene>
<keyword evidence="6" id="KW-0539">Nucleus</keyword>
<dbReference type="Pfam" id="PF00096">
    <property type="entry name" value="zf-C2H2"/>
    <property type="match status" value="3"/>
</dbReference>
<evidence type="ECO:0000256" key="5">
    <source>
        <dbReference type="ARBA" id="ARBA00022833"/>
    </source>
</evidence>
<keyword evidence="3" id="KW-0677">Repeat</keyword>
<evidence type="ECO:0000313" key="10">
    <source>
        <dbReference type="RefSeq" id="XP_017783478.1"/>
    </source>
</evidence>
<feature type="domain" description="C2H2-type" evidence="8">
    <location>
        <begin position="76"/>
        <end position="103"/>
    </location>
</feature>
<protein>
    <submittedName>
        <fullName evidence="10">Zinc finger protein 790-like</fullName>
    </submittedName>
</protein>
<dbReference type="RefSeq" id="XP_017783478.1">
    <property type="nucleotide sequence ID" value="XM_017927989.1"/>
</dbReference>
<dbReference type="PROSITE" id="PS50157">
    <property type="entry name" value="ZINC_FINGER_C2H2_2"/>
    <property type="match status" value="5"/>
</dbReference>
<evidence type="ECO:0000313" key="9">
    <source>
        <dbReference type="Proteomes" id="UP000695000"/>
    </source>
</evidence>
<evidence type="ECO:0000256" key="2">
    <source>
        <dbReference type="ARBA" id="ARBA00022723"/>
    </source>
</evidence>
<keyword evidence="4 7" id="KW-0863">Zinc-finger</keyword>
<evidence type="ECO:0000256" key="3">
    <source>
        <dbReference type="ARBA" id="ARBA00022737"/>
    </source>
</evidence>
<feature type="domain" description="C2H2-type" evidence="8">
    <location>
        <begin position="44"/>
        <end position="67"/>
    </location>
</feature>
<evidence type="ECO:0000256" key="6">
    <source>
        <dbReference type="ARBA" id="ARBA00023242"/>
    </source>
</evidence>
<dbReference type="Proteomes" id="UP000695000">
    <property type="component" value="Unplaced"/>
</dbReference>
<feature type="domain" description="C2H2-type" evidence="8">
    <location>
        <begin position="15"/>
        <end position="42"/>
    </location>
</feature>
<dbReference type="InterPro" id="IPR013087">
    <property type="entry name" value="Znf_C2H2_type"/>
</dbReference>
<dbReference type="SMART" id="SM00355">
    <property type="entry name" value="ZnF_C2H2"/>
    <property type="match status" value="8"/>
</dbReference>
<keyword evidence="9" id="KW-1185">Reference proteome</keyword>
<feature type="domain" description="C2H2-type" evidence="8">
    <location>
        <begin position="179"/>
        <end position="206"/>
    </location>
</feature>
<evidence type="ECO:0000256" key="4">
    <source>
        <dbReference type="ARBA" id="ARBA00022771"/>
    </source>
</evidence>
<reference evidence="10" key="1">
    <citation type="submission" date="2025-08" db="UniProtKB">
        <authorList>
            <consortium name="RefSeq"/>
        </authorList>
    </citation>
    <scope>IDENTIFICATION</scope>
    <source>
        <tissue evidence="10">Whole Larva</tissue>
    </source>
</reference>
<keyword evidence="2" id="KW-0479">Metal-binding</keyword>
<comment type="subcellular location">
    <subcellularLocation>
        <location evidence="1">Nucleus</location>
    </subcellularLocation>
</comment>
<proteinExistence type="predicted"/>
<keyword evidence="5" id="KW-0862">Zinc</keyword>
<organism evidence="9 10">
    <name type="scientific">Nicrophorus vespilloides</name>
    <name type="common">Boreal carrion beetle</name>
    <dbReference type="NCBI Taxonomy" id="110193"/>
    <lineage>
        <taxon>Eukaryota</taxon>
        <taxon>Metazoa</taxon>
        <taxon>Ecdysozoa</taxon>
        <taxon>Arthropoda</taxon>
        <taxon>Hexapoda</taxon>
        <taxon>Insecta</taxon>
        <taxon>Pterygota</taxon>
        <taxon>Neoptera</taxon>
        <taxon>Endopterygota</taxon>
        <taxon>Coleoptera</taxon>
        <taxon>Polyphaga</taxon>
        <taxon>Staphyliniformia</taxon>
        <taxon>Silphidae</taxon>
        <taxon>Nicrophorinae</taxon>
        <taxon>Nicrophorus</taxon>
    </lineage>
</organism>
<evidence type="ECO:0000259" key="8">
    <source>
        <dbReference type="PROSITE" id="PS50157"/>
    </source>
</evidence>
<name>A0ABM1N9H8_NICVS</name>
<dbReference type="PANTHER" id="PTHR24406">
    <property type="entry name" value="TRANSCRIPTIONAL REPRESSOR CTCFL-RELATED"/>
    <property type="match status" value="1"/>
</dbReference>
<sequence length="300" mass="36594">MFVLGNGYYSHEGYFECATCRRSYKTKGSLVRHIKFECNKEKMFQCSLCSSKFTRNTTLVGHMLKVHNCWGERKTFPCKLCGKTYLHKPSLYRHYRYECNKKRTFKYTEWEKVKCRRCKKRFAGDINRMNNFCNVCNRKRKFKCPYCSYAGFRTSHVQRHVQNLHYKEYFRLSVAREKYCCDRCGKSYSYKSNLCRHRRIECQKTKRNICPYCNYAAYHKHVMDKHIKRKHYRVLHLIRVKYPCDKCGRSYFHRSNLYRHRNVECCKEKRNICPYCNYACYHKHILNSHIANKHNISVYH</sequence>
<evidence type="ECO:0000256" key="7">
    <source>
        <dbReference type="PROSITE-ProRule" id="PRU00042"/>
    </source>
</evidence>
<dbReference type="PROSITE" id="PS00028">
    <property type="entry name" value="ZINC_FINGER_C2H2_1"/>
    <property type="match status" value="1"/>
</dbReference>
<accession>A0ABM1N9H8</accession>
<evidence type="ECO:0000256" key="1">
    <source>
        <dbReference type="ARBA" id="ARBA00004123"/>
    </source>
</evidence>
<dbReference type="Gene3D" id="3.30.160.60">
    <property type="entry name" value="Classic Zinc Finger"/>
    <property type="match status" value="3"/>
</dbReference>